<dbReference type="InterPro" id="IPR052907">
    <property type="entry name" value="Beta-lactamase/esterase"/>
</dbReference>
<name>A0A7X1I1S0_9ACTN</name>
<feature type="domain" description="Beta-lactamase-related" evidence="1">
    <location>
        <begin position="19"/>
        <end position="356"/>
    </location>
</feature>
<dbReference type="PANTHER" id="PTHR43319:SF3">
    <property type="entry name" value="BETA-LACTAMASE-RELATED DOMAIN-CONTAINING PROTEIN"/>
    <property type="match status" value="1"/>
</dbReference>
<dbReference type="SUPFAM" id="SSF56601">
    <property type="entry name" value="beta-lactamase/transpeptidase-like"/>
    <property type="match status" value="1"/>
</dbReference>
<dbReference type="AlphaFoldDB" id="A0A7X1I1S0"/>
<evidence type="ECO:0000313" key="3">
    <source>
        <dbReference type="Proteomes" id="UP000517694"/>
    </source>
</evidence>
<dbReference type="EMBL" id="JACMHY010000002">
    <property type="protein sequence ID" value="MBC2864943.1"/>
    <property type="molecule type" value="Genomic_DNA"/>
</dbReference>
<protein>
    <submittedName>
        <fullName evidence="2">Beta-lactamase family protein</fullName>
    </submittedName>
</protein>
<dbReference type="PANTHER" id="PTHR43319">
    <property type="entry name" value="BETA-LACTAMASE-RELATED"/>
    <property type="match status" value="1"/>
</dbReference>
<sequence>MSRLTTPRIEAALQSALSAGEVGVQVAACLGDQLVVDTWAGETSAGSGDQVTGDTLFPVFSVTKALTATAAHLQVQRGRLRYDQPVAEVWPDYAQHGKDSITLEHVLAHRSGAPTIPAGTSVQQLLDWEWMCAGIAAEPPVAPPDTMNAYSPYGFGFVVGELVRRTDARKRSFQEFVRAEVLEPVGAHDFHLGLPASERGRVAILTGEEPPLLHPAGFGPRASPPDLPFGPSLYNLPEVQAAGLPSAGGVATAKATAKLFALYAGRGRVDGEQFLSDAVIEQCRRPRPLEPDQTYGYVLPVGYGGLWHVAPGVSNSRAGGALTDGILSHTGAGGTVAWAEPDRGLAVAILHNRSFFGPQAMAPFGEIGDAIHDLVG</sequence>
<proteinExistence type="predicted"/>
<comment type="caution">
    <text evidence="2">The sequence shown here is derived from an EMBL/GenBank/DDBJ whole genome shotgun (WGS) entry which is preliminary data.</text>
</comment>
<reference evidence="2 3" key="1">
    <citation type="submission" date="2020-08" db="EMBL/GenBank/DDBJ databases">
        <title>Whole-Genome Sequence of French Clinical Streptomyces mexicanus Strain Q0842.</title>
        <authorList>
            <person name="Boxberger M."/>
            <person name="La Scola B."/>
        </authorList>
    </citation>
    <scope>NUCLEOTIDE SEQUENCE [LARGE SCALE GENOMIC DNA]</scope>
    <source>
        <strain evidence="2 3">Marseille-Q0842</strain>
    </source>
</reference>
<dbReference type="Pfam" id="PF00144">
    <property type="entry name" value="Beta-lactamase"/>
    <property type="match status" value="1"/>
</dbReference>
<keyword evidence="3" id="KW-1185">Reference proteome</keyword>
<gene>
    <name evidence="2" type="ORF">H1R13_08005</name>
</gene>
<evidence type="ECO:0000259" key="1">
    <source>
        <dbReference type="Pfam" id="PF00144"/>
    </source>
</evidence>
<evidence type="ECO:0000313" key="2">
    <source>
        <dbReference type="EMBL" id="MBC2864943.1"/>
    </source>
</evidence>
<dbReference type="InterPro" id="IPR012338">
    <property type="entry name" value="Beta-lactam/transpept-like"/>
</dbReference>
<dbReference type="Gene3D" id="3.40.710.10">
    <property type="entry name" value="DD-peptidase/beta-lactamase superfamily"/>
    <property type="match status" value="1"/>
</dbReference>
<accession>A0A7X1I1S0</accession>
<dbReference type="RefSeq" id="WP_185947031.1">
    <property type="nucleotide sequence ID" value="NZ_JACMHY010000002.1"/>
</dbReference>
<dbReference type="InterPro" id="IPR001466">
    <property type="entry name" value="Beta-lactam-related"/>
</dbReference>
<dbReference type="Proteomes" id="UP000517694">
    <property type="component" value="Unassembled WGS sequence"/>
</dbReference>
<organism evidence="2 3">
    <name type="scientific">Streptomyces mexicanus</name>
    <dbReference type="NCBI Taxonomy" id="178566"/>
    <lineage>
        <taxon>Bacteria</taxon>
        <taxon>Bacillati</taxon>
        <taxon>Actinomycetota</taxon>
        <taxon>Actinomycetes</taxon>
        <taxon>Kitasatosporales</taxon>
        <taxon>Streptomycetaceae</taxon>
        <taxon>Streptomyces</taxon>
    </lineage>
</organism>